<gene>
    <name evidence="1" type="ORF">IDJ77_11540</name>
</gene>
<accession>A0ABR7WT43</accession>
<name>A0ABR7WT43_9SPHI</name>
<evidence type="ECO:0000313" key="1">
    <source>
        <dbReference type="EMBL" id="MBD1364442.1"/>
    </source>
</evidence>
<dbReference type="EMBL" id="JACWMY010000005">
    <property type="protein sequence ID" value="MBD1364442.1"/>
    <property type="molecule type" value="Genomic_DNA"/>
</dbReference>
<keyword evidence="2" id="KW-1185">Reference proteome</keyword>
<evidence type="ECO:0000313" key="2">
    <source>
        <dbReference type="Proteomes" id="UP000606600"/>
    </source>
</evidence>
<dbReference type="Proteomes" id="UP000606600">
    <property type="component" value="Unassembled WGS sequence"/>
</dbReference>
<proteinExistence type="predicted"/>
<dbReference type="RefSeq" id="WP_191189105.1">
    <property type="nucleotide sequence ID" value="NZ_JACWMY010000005.1"/>
</dbReference>
<sequence>MDKQLLAFIGELPQERIYVYVQWAEANELQAYSWFKRECLMHNEFYDSEFQDRYYAVPAKRLFEVKNDPKANLIAKTVRE</sequence>
<reference evidence="1 2" key="1">
    <citation type="submission" date="2020-09" db="EMBL/GenBank/DDBJ databases">
        <title>Novel species of Mucilaginibacter isolated from a glacier on the Tibetan Plateau.</title>
        <authorList>
            <person name="Liu Q."/>
            <person name="Xin Y.-H."/>
        </authorList>
    </citation>
    <scope>NUCLEOTIDE SEQUENCE [LARGE SCALE GENOMIC DNA]</scope>
    <source>
        <strain evidence="1 2">ZT4R22</strain>
    </source>
</reference>
<comment type="caution">
    <text evidence="1">The sequence shown here is derived from an EMBL/GenBank/DDBJ whole genome shotgun (WGS) entry which is preliminary data.</text>
</comment>
<protein>
    <submittedName>
        <fullName evidence="1">Uncharacterized protein</fullName>
    </submittedName>
</protein>
<organism evidence="1 2">
    <name type="scientific">Mucilaginibacter pankratovii</name>
    <dbReference type="NCBI Taxonomy" id="2772110"/>
    <lineage>
        <taxon>Bacteria</taxon>
        <taxon>Pseudomonadati</taxon>
        <taxon>Bacteroidota</taxon>
        <taxon>Sphingobacteriia</taxon>
        <taxon>Sphingobacteriales</taxon>
        <taxon>Sphingobacteriaceae</taxon>
        <taxon>Mucilaginibacter</taxon>
    </lineage>
</organism>